<name>A0ACC0Q621_RHOML</name>
<protein>
    <submittedName>
        <fullName evidence="1">Uncharacterized protein</fullName>
    </submittedName>
</protein>
<proteinExistence type="predicted"/>
<sequence>MSMSTRFTPSHCSLRFTNPDLHRPSSLSHLQPPPPQFTLRFPPNISAATTLALRADHVPRLPVLAFSGGGGANGGNGRNSGGGGGGGGGGDGEEDEEEVERREGNKAAALLALAAAGRALESLPRDLAAAIEAGMVPESVVSRYFELEKSAFFRWLLQFAGFKERLLADDMFLTKVFIECGIGLFAKTAAEYEKRKENFFNELKVVSANLVMAIVADFMLVFLPAPTVSLRPPISANAGSMFKFFYGCPENAFQVALAGTSYSFLQRIGAIVRNGGKLLAVGTMSSLIGTSVVNALISAKKAVDKSSADEIENLPVIATSFNYGVYLAVSSNLRYQILAGIIEQRMLEPLLHQHKLMLTLFNFIVRTGNTYLGSLMWVDYTRLVGLSKAEAHQAE</sequence>
<evidence type="ECO:0000313" key="2">
    <source>
        <dbReference type="Proteomes" id="UP001062846"/>
    </source>
</evidence>
<organism evidence="1 2">
    <name type="scientific">Rhododendron molle</name>
    <name type="common">Chinese azalea</name>
    <name type="synonym">Azalea mollis</name>
    <dbReference type="NCBI Taxonomy" id="49168"/>
    <lineage>
        <taxon>Eukaryota</taxon>
        <taxon>Viridiplantae</taxon>
        <taxon>Streptophyta</taxon>
        <taxon>Embryophyta</taxon>
        <taxon>Tracheophyta</taxon>
        <taxon>Spermatophyta</taxon>
        <taxon>Magnoliopsida</taxon>
        <taxon>eudicotyledons</taxon>
        <taxon>Gunneridae</taxon>
        <taxon>Pentapetalae</taxon>
        <taxon>asterids</taxon>
        <taxon>Ericales</taxon>
        <taxon>Ericaceae</taxon>
        <taxon>Ericoideae</taxon>
        <taxon>Rhodoreae</taxon>
        <taxon>Rhododendron</taxon>
    </lineage>
</organism>
<gene>
    <name evidence="1" type="ORF">RHMOL_Rhmol01G0260000</name>
</gene>
<dbReference type="EMBL" id="CM046388">
    <property type="protein sequence ID" value="KAI8573195.1"/>
    <property type="molecule type" value="Genomic_DNA"/>
</dbReference>
<keyword evidence="2" id="KW-1185">Reference proteome</keyword>
<reference evidence="1" key="1">
    <citation type="submission" date="2022-02" db="EMBL/GenBank/DDBJ databases">
        <title>Plant Genome Project.</title>
        <authorList>
            <person name="Zhang R.-G."/>
        </authorList>
    </citation>
    <scope>NUCLEOTIDE SEQUENCE</scope>
    <source>
        <strain evidence="1">AT1</strain>
    </source>
</reference>
<evidence type="ECO:0000313" key="1">
    <source>
        <dbReference type="EMBL" id="KAI8573195.1"/>
    </source>
</evidence>
<accession>A0ACC0Q621</accession>
<comment type="caution">
    <text evidence="1">The sequence shown here is derived from an EMBL/GenBank/DDBJ whole genome shotgun (WGS) entry which is preliminary data.</text>
</comment>
<dbReference type="Proteomes" id="UP001062846">
    <property type="component" value="Chromosome 1"/>
</dbReference>